<dbReference type="EMBL" id="ABID01000017">
    <property type="protein sequence ID" value="EDQ03439.1"/>
    <property type="molecule type" value="Genomic_DNA"/>
</dbReference>
<proteinExistence type="predicted"/>
<comment type="caution">
    <text evidence="1">The sequence shown here is derived from an EMBL/GenBank/DDBJ whole genome shotgun (WGS) entry which is preliminary data.</text>
</comment>
<name>A0ABM9X275_9RHOB</name>
<evidence type="ECO:0000313" key="2">
    <source>
        <dbReference type="Proteomes" id="UP000003257"/>
    </source>
</evidence>
<dbReference type="Proteomes" id="UP000003257">
    <property type="component" value="Unassembled WGS sequence"/>
</dbReference>
<keyword evidence="2" id="KW-1185">Reference proteome</keyword>
<evidence type="ECO:0000313" key="1">
    <source>
        <dbReference type="EMBL" id="EDQ03439.1"/>
    </source>
</evidence>
<organism evidence="1 2">
    <name type="scientific">Sulfitobacter indolifex HEL-45</name>
    <dbReference type="NCBI Taxonomy" id="391624"/>
    <lineage>
        <taxon>Bacteria</taxon>
        <taxon>Pseudomonadati</taxon>
        <taxon>Pseudomonadota</taxon>
        <taxon>Alphaproteobacteria</taxon>
        <taxon>Rhodobacterales</taxon>
        <taxon>Roseobacteraceae</taxon>
        <taxon>Sulfitobacter</taxon>
    </lineage>
</organism>
<dbReference type="RefSeq" id="WP_007120971.1">
    <property type="nucleotide sequence ID" value="NZ_ABID01000017.1"/>
</dbReference>
<accession>A0ABM9X275</accession>
<protein>
    <submittedName>
        <fullName evidence="1">Uncharacterized protein</fullName>
    </submittedName>
</protein>
<sequence>MKKLKMLTTGENISNIKAAAKKLAAQGLTTKAEALAEAAVKHGAPTWAELKSRGWSLDEDGDIGAAAACKMPGDNFKIQVYSPLMDLDEDIDLDETWSVNVSLSTRYTPYLYVSFVTAYDGSNFDLDEGQKEAFEKAIETGSKADAIVAQAALIEDVLGWFDKDWVEMTTADICNLRRLELGIKDEDLFWRRPDIGGYGNGEQCLKVYDAGDGTMLVCIEDSNLFEEDEDPYGYITYKQYDDVEHTPDNYARMEKAFLIAADIQVPFAGSRSHMDQPW</sequence>
<gene>
    <name evidence="1" type="ORF">OIHEL45_16731</name>
</gene>
<reference evidence="1 2" key="1">
    <citation type="submission" date="2007-11" db="EMBL/GenBank/DDBJ databases">
        <authorList>
            <person name="Wagner-Dobler I."/>
            <person name="Ferriera S."/>
            <person name="Johnson J."/>
            <person name="Kravitz S."/>
            <person name="Beeson K."/>
            <person name="Sutton G."/>
            <person name="Rogers Y.-H."/>
            <person name="Friedman R."/>
            <person name="Frazier M."/>
            <person name="Venter J.C."/>
        </authorList>
    </citation>
    <scope>NUCLEOTIDE SEQUENCE [LARGE SCALE GENOMIC DNA]</scope>
    <source>
        <strain evidence="1 2">HEL-45</strain>
    </source>
</reference>